<dbReference type="InterPro" id="IPR038717">
    <property type="entry name" value="Tc1-like_DDE_dom"/>
</dbReference>
<accession>A0AAD9PU23</accession>
<evidence type="ECO:0000313" key="3">
    <source>
        <dbReference type="Proteomes" id="UP001249851"/>
    </source>
</evidence>
<proteinExistence type="predicted"/>
<dbReference type="Proteomes" id="UP001249851">
    <property type="component" value="Unassembled WGS sequence"/>
</dbReference>
<name>A0AAD9PU23_ACRCE</name>
<evidence type="ECO:0000313" key="2">
    <source>
        <dbReference type="EMBL" id="KAK2549102.1"/>
    </source>
</evidence>
<sequence>MPKILLTSNSLTNRVLRLPFHGKCLYGHSPVGERGIELSRYHSSPNITVNPLAELHGVEYMNTVRDASDTIEFLRFFGEAGSPANVETASPTLEVGVIVAIDNCTTHHFAGREILQEWLNERNIELVYTPTYSPDFNPVEFVYNKMRRVMHYHLWDLTNENIELAAYEAVDHITSHDMVNVFRHTSYIST</sequence>
<comment type="caution">
    <text evidence="2">The sequence shown here is derived from an EMBL/GenBank/DDBJ whole genome shotgun (WGS) entry which is preliminary data.</text>
</comment>
<reference evidence="2" key="1">
    <citation type="journal article" date="2023" name="G3 (Bethesda)">
        <title>Whole genome assembly and annotation of the endangered Caribbean coral Acropora cervicornis.</title>
        <authorList>
            <person name="Selwyn J.D."/>
            <person name="Vollmer S.V."/>
        </authorList>
    </citation>
    <scope>NUCLEOTIDE SEQUENCE</scope>
    <source>
        <strain evidence="2">K2</strain>
    </source>
</reference>
<dbReference type="EMBL" id="JARQWQ010000131">
    <property type="protein sequence ID" value="KAK2549102.1"/>
    <property type="molecule type" value="Genomic_DNA"/>
</dbReference>
<dbReference type="InterPro" id="IPR036397">
    <property type="entry name" value="RNaseH_sf"/>
</dbReference>
<gene>
    <name evidence="2" type="ORF">P5673_030471</name>
</gene>
<dbReference type="GO" id="GO:0003676">
    <property type="term" value="F:nucleic acid binding"/>
    <property type="evidence" value="ECO:0007669"/>
    <property type="project" value="InterPro"/>
</dbReference>
<feature type="domain" description="Tc1-like transposase DDE" evidence="1">
    <location>
        <begin position="26"/>
        <end position="152"/>
    </location>
</feature>
<evidence type="ECO:0000259" key="1">
    <source>
        <dbReference type="Pfam" id="PF13358"/>
    </source>
</evidence>
<protein>
    <recommendedName>
        <fullName evidence="1">Tc1-like transposase DDE domain-containing protein</fullName>
    </recommendedName>
</protein>
<organism evidence="2 3">
    <name type="scientific">Acropora cervicornis</name>
    <name type="common">Staghorn coral</name>
    <dbReference type="NCBI Taxonomy" id="6130"/>
    <lineage>
        <taxon>Eukaryota</taxon>
        <taxon>Metazoa</taxon>
        <taxon>Cnidaria</taxon>
        <taxon>Anthozoa</taxon>
        <taxon>Hexacorallia</taxon>
        <taxon>Scleractinia</taxon>
        <taxon>Astrocoeniina</taxon>
        <taxon>Acroporidae</taxon>
        <taxon>Acropora</taxon>
    </lineage>
</organism>
<dbReference type="AlphaFoldDB" id="A0AAD9PU23"/>
<reference evidence="2" key="2">
    <citation type="journal article" date="2023" name="Science">
        <title>Genomic signatures of disease resistance in endangered staghorn corals.</title>
        <authorList>
            <person name="Vollmer S.V."/>
            <person name="Selwyn J.D."/>
            <person name="Despard B.A."/>
            <person name="Roesel C.L."/>
        </authorList>
    </citation>
    <scope>NUCLEOTIDE SEQUENCE</scope>
    <source>
        <strain evidence="2">K2</strain>
    </source>
</reference>
<dbReference type="Gene3D" id="3.30.420.10">
    <property type="entry name" value="Ribonuclease H-like superfamily/Ribonuclease H"/>
    <property type="match status" value="1"/>
</dbReference>
<dbReference type="Pfam" id="PF13358">
    <property type="entry name" value="DDE_3"/>
    <property type="match status" value="1"/>
</dbReference>
<keyword evidence="3" id="KW-1185">Reference proteome</keyword>